<evidence type="ECO:0000259" key="2">
    <source>
        <dbReference type="Pfam" id="PF24808"/>
    </source>
</evidence>
<reference evidence="3 4" key="1">
    <citation type="submission" date="2023-11" db="EMBL/GenBank/DDBJ databases">
        <title>An acidophilic fungus is an integral part of prey digestion in a carnivorous sundew plant.</title>
        <authorList>
            <person name="Tsai I.J."/>
        </authorList>
    </citation>
    <scope>NUCLEOTIDE SEQUENCE [LARGE SCALE GENOMIC DNA]</scope>
    <source>
        <strain evidence="3">169a</strain>
    </source>
</reference>
<keyword evidence="1" id="KW-0732">Signal</keyword>
<sequence>MKSSAATLAVAATLLLSASAQTNGQYQIDPNSVSSGTRSYWCQQQISECPLICLQTPAQSSETITNNCNADTLQYSCVCSNGQAPNVTEYSQTLPYFICTEWGNQCVTNCANGDTSCQSACRQQHQCGALNPTRVNTSTIIQASTTSSLAAGASVGADGTVYNGFAGAASTTTAEGKANSLTRTNFNIHLAALDMGRTFGLLGVLGGLFGGFAVLL</sequence>
<dbReference type="Pfam" id="PF24808">
    <property type="entry name" value="DUF7707"/>
    <property type="match status" value="1"/>
</dbReference>
<gene>
    <name evidence="3" type="ORF">R9X50_00530300</name>
</gene>
<evidence type="ECO:0000313" key="4">
    <source>
        <dbReference type="Proteomes" id="UP001303373"/>
    </source>
</evidence>
<keyword evidence="4" id="KW-1185">Reference proteome</keyword>
<dbReference type="AlphaFoldDB" id="A0AAQ3M6W3"/>
<dbReference type="PANTHER" id="PTHR38118:SF2">
    <property type="entry name" value="CDP-ALCOHOL PHOSPHATIDYLTRANSFERASE PROTEIN"/>
    <property type="match status" value="1"/>
</dbReference>
<proteinExistence type="predicted"/>
<name>A0AAQ3M6W3_9PEZI</name>
<accession>A0AAQ3M6W3</accession>
<feature type="chain" id="PRO_5043055929" description="DUF7707 domain-containing protein" evidence="1">
    <location>
        <begin position="21"/>
        <end position="216"/>
    </location>
</feature>
<dbReference type="PANTHER" id="PTHR38118">
    <property type="entry name" value="ANCHORED CELL WALL PROTEIN 11-RELATED"/>
    <property type="match status" value="1"/>
</dbReference>
<evidence type="ECO:0000313" key="3">
    <source>
        <dbReference type="EMBL" id="WPH02439.1"/>
    </source>
</evidence>
<dbReference type="InterPro" id="IPR056124">
    <property type="entry name" value="DUF7707"/>
</dbReference>
<evidence type="ECO:0000256" key="1">
    <source>
        <dbReference type="SAM" id="SignalP"/>
    </source>
</evidence>
<dbReference type="EMBL" id="CP138587">
    <property type="protein sequence ID" value="WPH02439.1"/>
    <property type="molecule type" value="Genomic_DNA"/>
</dbReference>
<feature type="signal peptide" evidence="1">
    <location>
        <begin position="1"/>
        <end position="20"/>
    </location>
</feature>
<organism evidence="3 4">
    <name type="scientific">Acrodontium crateriforme</name>
    <dbReference type="NCBI Taxonomy" id="150365"/>
    <lineage>
        <taxon>Eukaryota</taxon>
        <taxon>Fungi</taxon>
        <taxon>Dikarya</taxon>
        <taxon>Ascomycota</taxon>
        <taxon>Pezizomycotina</taxon>
        <taxon>Dothideomycetes</taxon>
        <taxon>Dothideomycetidae</taxon>
        <taxon>Mycosphaerellales</taxon>
        <taxon>Teratosphaeriaceae</taxon>
        <taxon>Acrodontium</taxon>
    </lineage>
</organism>
<feature type="domain" description="DUF7707" evidence="2">
    <location>
        <begin position="26"/>
        <end position="132"/>
    </location>
</feature>
<protein>
    <recommendedName>
        <fullName evidence="2">DUF7707 domain-containing protein</fullName>
    </recommendedName>
</protein>
<dbReference type="Proteomes" id="UP001303373">
    <property type="component" value="Chromosome 8"/>
</dbReference>